<protein>
    <recommendedName>
        <fullName evidence="13">L-threonine dehydratase</fullName>
        <ecNumber evidence="13">4.3.1.19</ecNumber>
    </recommendedName>
    <alternativeName>
        <fullName evidence="13">Threonine deaminase</fullName>
    </alternativeName>
</protein>
<organism evidence="14">
    <name type="scientific">Pseudomonas marincola</name>
    <dbReference type="NCBI Taxonomy" id="437900"/>
    <lineage>
        <taxon>Bacteria</taxon>
        <taxon>Pseudomonadati</taxon>
        <taxon>Pseudomonadota</taxon>
        <taxon>Gammaproteobacteria</taxon>
        <taxon>Pseudomonadales</taxon>
        <taxon>Pseudomonadaceae</taxon>
        <taxon>Pseudomonas</taxon>
    </lineage>
</organism>
<dbReference type="GO" id="GO:0006565">
    <property type="term" value="P:L-serine catabolic process"/>
    <property type="evidence" value="ECO:0007669"/>
    <property type="project" value="TreeGrafter"/>
</dbReference>
<evidence type="ECO:0000256" key="3">
    <source>
        <dbReference type="ARBA" id="ARBA00004810"/>
    </source>
</evidence>
<dbReference type="CDD" id="cd04906">
    <property type="entry name" value="ACT_ThrD-I_1"/>
    <property type="match status" value="1"/>
</dbReference>
<dbReference type="EMBL" id="LR215729">
    <property type="protein sequence ID" value="VEV96913.1"/>
    <property type="molecule type" value="Genomic_DNA"/>
</dbReference>
<dbReference type="PANTHER" id="PTHR48078:SF11">
    <property type="entry name" value="THREONINE DEHYDRATASE, MITOCHONDRIAL"/>
    <property type="match status" value="1"/>
</dbReference>
<dbReference type="STRING" id="437900.GCA_001940335_03593"/>
<evidence type="ECO:0000256" key="6">
    <source>
        <dbReference type="ARBA" id="ARBA00022605"/>
    </source>
</evidence>
<dbReference type="InterPro" id="IPR005787">
    <property type="entry name" value="Thr_deHydtase_biosynth"/>
</dbReference>
<comment type="catalytic activity">
    <reaction evidence="1 13">
        <text>L-threonine = 2-oxobutanoate + NH4(+)</text>
        <dbReference type="Rhea" id="RHEA:22108"/>
        <dbReference type="ChEBI" id="CHEBI:16763"/>
        <dbReference type="ChEBI" id="CHEBI:28938"/>
        <dbReference type="ChEBI" id="CHEBI:57926"/>
        <dbReference type="EC" id="4.3.1.19"/>
    </reaction>
</comment>
<evidence type="ECO:0000256" key="4">
    <source>
        <dbReference type="ARBA" id="ARBA00010869"/>
    </source>
</evidence>
<evidence type="ECO:0000256" key="13">
    <source>
        <dbReference type="RuleBase" id="RU362012"/>
    </source>
</evidence>
<evidence type="ECO:0000256" key="2">
    <source>
        <dbReference type="ARBA" id="ARBA00001933"/>
    </source>
</evidence>
<evidence type="ECO:0000256" key="9">
    <source>
        <dbReference type="ARBA" id="ARBA00022898"/>
    </source>
</evidence>
<dbReference type="PROSITE" id="PS00165">
    <property type="entry name" value="DEHYDRATASE_SER_THR"/>
    <property type="match status" value="1"/>
</dbReference>
<dbReference type="SUPFAM" id="SSF53686">
    <property type="entry name" value="Tryptophan synthase beta subunit-like PLP-dependent enzymes"/>
    <property type="match status" value="1"/>
</dbReference>
<comment type="subunit">
    <text evidence="5 13">Homotetramer.</text>
</comment>
<keyword evidence="9 13" id="KW-0663">Pyridoxal phosphate</keyword>
<comment type="cofactor">
    <cofactor evidence="2 13">
        <name>pyridoxal 5'-phosphate</name>
        <dbReference type="ChEBI" id="CHEBI:597326"/>
    </cofactor>
</comment>
<dbReference type="GO" id="GO:0006567">
    <property type="term" value="P:L-threonine catabolic process"/>
    <property type="evidence" value="ECO:0007669"/>
    <property type="project" value="TreeGrafter"/>
</dbReference>
<evidence type="ECO:0000313" key="14">
    <source>
        <dbReference type="EMBL" id="VEV96913.1"/>
    </source>
</evidence>
<dbReference type="CDD" id="cd04907">
    <property type="entry name" value="ACT_ThrD-I_2"/>
    <property type="match status" value="1"/>
</dbReference>
<dbReference type="FunFam" id="3.40.1020.10:FF:000001">
    <property type="entry name" value="L-threonine dehydratase"/>
    <property type="match status" value="1"/>
</dbReference>
<dbReference type="NCBIfam" id="NF006674">
    <property type="entry name" value="PRK09224.1"/>
    <property type="match status" value="1"/>
</dbReference>
<dbReference type="NCBIfam" id="NF009130">
    <property type="entry name" value="PRK12483.1"/>
    <property type="match status" value="1"/>
</dbReference>
<keyword evidence="6 13" id="KW-0028">Amino-acid biosynthesis</keyword>
<keyword evidence="11 13" id="KW-0100">Branched-chain amino acid biosynthesis</keyword>
<dbReference type="InterPro" id="IPR050147">
    <property type="entry name" value="Ser/Thr_Dehydratase"/>
</dbReference>
<sequence>MPAMLEQYVKKILTSRVYDVAVETPLQIANQLSERLHNQILLKREDLQPVFSFKIRGAYNKLAQLSPEEQARGVVTASAGNHAQGLALAAKVLGVKATIVMPKTTPEIKVNGVRSRGGKVVLHGDSFPEALAHSLKLVNEKGYIYVHPYDDPHTIAGQGTVAMEILRQHPGRIDAIFVPVGGGGLIAGIAAYVKYLRPEIRVIGVEPDDSNCLQAAMAAGERVVLSQVGLFADGVAVAQIGEHTFNICKDYVDEVITVSTDEICAAIKDIYDDTRSITEPAGALSVAGIKKYVETRGCSDQVLVGIDSGANVNFDRLRHVAERAELGEGREAIIAVTIPEQPGSFKTFCEAIGKRQITEFNYRYHTGREAHIFVGVQTHPENDPRVALVESLSSQGFPVIDLTDNELAKLHIRHMVGGHAAKVSDEIVLRFEFPERPGALFNFLQKLGGRWNISMFHYRNHGAADGRVVAGLQVPAEERHLVPAALDEIGYPYWDESNNPAYTLFLG</sequence>
<proteinExistence type="inferred from homology"/>
<dbReference type="AlphaFoldDB" id="A0A1I7DGS8"/>
<dbReference type="Pfam" id="PF00585">
    <property type="entry name" value="Thr_dehydrat_C"/>
    <property type="match status" value="2"/>
</dbReference>
<dbReference type="GO" id="GO:0030170">
    <property type="term" value="F:pyridoxal phosphate binding"/>
    <property type="evidence" value="ECO:0007669"/>
    <property type="project" value="InterPro"/>
</dbReference>
<dbReference type="GO" id="GO:0004794">
    <property type="term" value="F:threonine deaminase activity"/>
    <property type="evidence" value="ECO:0007669"/>
    <property type="project" value="UniProtKB-UniRule"/>
</dbReference>
<dbReference type="InterPro" id="IPR000634">
    <property type="entry name" value="Ser/Thr_deHydtase_PyrdxlP-BS"/>
</dbReference>
<dbReference type="InterPro" id="IPR001721">
    <property type="entry name" value="TD_ACT-like"/>
</dbReference>
<evidence type="ECO:0000256" key="10">
    <source>
        <dbReference type="ARBA" id="ARBA00023239"/>
    </source>
</evidence>
<dbReference type="CDD" id="cd01562">
    <property type="entry name" value="Thr-dehyd"/>
    <property type="match status" value="1"/>
</dbReference>
<gene>
    <name evidence="13 14" type="primary">ilvA</name>
    <name evidence="14" type="ORF">PMYSY11_1867</name>
</gene>
<keyword evidence="7 13" id="KW-0412">Isoleucine biosynthesis</keyword>
<dbReference type="Gene3D" id="3.40.1020.10">
    <property type="entry name" value="Biosynthetic Threonine Deaminase, Domain 3"/>
    <property type="match status" value="1"/>
</dbReference>
<evidence type="ECO:0000256" key="5">
    <source>
        <dbReference type="ARBA" id="ARBA00011881"/>
    </source>
</evidence>
<dbReference type="InterPro" id="IPR045865">
    <property type="entry name" value="ACT-like_dom_sf"/>
</dbReference>
<evidence type="ECO:0000256" key="12">
    <source>
        <dbReference type="ARBA" id="ARBA00025527"/>
    </source>
</evidence>
<evidence type="ECO:0000256" key="8">
    <source>
        <dbReference type="ARBA" id="ARBA00022737"/>
    </source>
</evidence>
<reference evidence="14" key="1">
    <citation type="submission" date="2019-02" db="EMBL/GenBank/DDBJ databases">
        <authorList>
            <consortium name="Genoscope - CEA"/>
            <person name="William W."/>
        </authorList>
    </citation>
    <scope>NUCLEOTIDE SEQUENCE [LARGE SCALE GENOMIC DNA]</scope>
    <source>
        <strain evidence="14">YSy11</strain>
    </source>
</reference>
<dbReference type="PROSITE" id="PS51672">
    <property type="entry name" value="ACT_LIKE"/>
    <property type="match status" value="2"/>
</dbReference>
<dbReference type="InterPro" id="IPR038110">
    <property type="entry name" value="TD_ACT-like_sf"/>
</dbReference>
<accession>A0A1I7DGS8</accession>
<evidence type="ECO:0000256" key="7">
    <source>
        <dbReference type="ARBA" id="ARBA00022624"/>
    </source>
</evidence>
<dbReference type="InterPro" id="IPR001926">
    <property type="entry name" value="TrpB-like_PALP"/>
</dbReference>
<comment type="similarity">
    <text evidence="4 13">Belongs to the serine/threonine dehydratase family.</text>
</comment>
<dbReference type="NCBIfam" id="TIGR01124">
    <property type="entry name" value="ilvA_2Cterm"/>
    <property type="match status" value="1"/>
</dbReference>
<dbReference type="GO" id="GO:0003941">
    <property type="term" value="F:L-serine ammonia-lyase activity"/>
    <property type="evidence" value="ECO:0007669"/>
    <property type="project" value="TreeGrafter"/>
</dbReference>
<keyword evidence="8" id="KW-0677">Repeat</keyword>
<dbReference type="Pfam" id="PF00291">
    <property type="entry name" value="PALP"/>
    <property type="match status" value="1"/>
</dbReference>
<dbReference type="PANTHER" id="PTHR48078">
    <property type="entry name" value="THREONINE DEHYDRATASE, MITOCHONDRIAL-RELATED"/>
    <property type="match status" value="1"/>
</dbReference>
<dbReference type="Gene3D" id="3.40.50.1100">
    <property type="match status" value="2"/>
</dbReference>
<dbReference type="InterPro" id="IPR036052">
    <property type="entry name" value="TrpB-like_PALP_sf"/>
</dbReference>
<dbReference type="GO" id="GO:0009097">
    <property type="term" value="P:isoleucine biosynthetic process"/>
    <property type="evidence" value="ECO:0007669"/>
    <property type="project" value="UniProtKB-UniRule"/>
</dbReference>
<dbReference type="EC" id="4.3.1.19" evidence="13"/>
<dbReference type="SUPFAM" id="SSF55021">
    <property type="entry name" value="ACT-like"/>
    <property type="match status" value="2"/>
</dbReference>
<keyword evidence="10 13" id="KW-0456">Lyase</keyword>
<comment type="function">
    <text evidence="12 13">Catalyzes the anaerobic formation of alpha-ketobutyrate and ammonia from threonine in a two-step reaction. The first step involved a dehydration of threonine and a production of enamine intermediates (aminocrotonate), which tautomerizes to its imine form (iminobutyrate). Both intermediates are unstable and short-lived. The second step is the nonenzymatic hydrolysis of the enamine/imine intermediates to form 2-ketobutyrate and free ammonia. In the low water environment of the cell, the second step is accelerated by RidA.</text>
</comment>
<evidence type="ECO:0000256" key="1">
    <source>
        <dbReference type="ARBA" id="ARBA00001274"/>
    </source>
</evidence>
<evidence type="ECO:0000256" key="11">
    <source>
        <dbReference type="ARBA" id="ARBA00023304"/>
    </source>
</evidence>
<comment type="pathway">
    <text evidence="3 13">Amino-acid biosynthesis; L-isoleucine biosynthesis; 2-oxobutanoate from L-threonine: step 1/1.</text>
</comment>
<dbReference type="UniPathway" id="UPA00047">
    <property type="reaction ID" value="UER00054"/>
</dbReference>
<dbReference type="FunFam" id="3.40.50.1100:FF:000008">
    <property type="entry name" value="L-threonine dehydratase"/>
    <property type="match status" value="1"/>
</dbReference>
<name>A0A1I7DGS8_9PSED</name>